<accession>A0A2H0WSF7</accession>
<dbReference type="InterPro" id="IPR003961">
    <property type="entry name" value="FN3_dom"/>
</dbReference>
<dbReference type="AlphaFoldDB" id="A0A2H0WSF7"/>
<gene>
    <name evidence="4" type="ORF">COT62_03100</name>
</gene>
<proteinExistence type="predicted"/>
<dbReference type="InterPro" id="IPR039331">
    <property type="entry name" value="PAPs-like"/>
</dbReference>
<dbReference type="Proteomes" id="UP000231198">
    <property type="component" value="Unassembled WGS sequence"/>
</dbReference>
<comment type="caution">
    <text evidence="4">The sequence shown here is derived from an EMBL/GenBank/DDBJ whole genome shotgun (WGS) entry which is preliminary data.</text>
</comment>
<dbReference type="SUPFAM" id="SSF49363">
    <property type="entry name" value="Purple acid phosphatase, N-terminal domain"/>
    <property type="match status" value="2"/>
</dbReference>
<dbReference type="SUPFAM" id="SSF49265">
    <property type="entry name" value="Fibronectin type III"/>
    <property type="match status" value="1"/>
</dbReference>
<evidence type="ECO:0000256" key="2">
    <source>
        <dbReference type="SAM" id="MobiDB-lite"/>
    </source>
</evidence>
<dbReference type="GO" id="GO:0003993">
    <property type="term" value="F:acid phosphatase activity"/>
    <property type="evidence" value="ECO:0007669"/>
    <property type="project" value="InterPro"/>
</dbReference>
<dbReference type="GO" id="GO:0046872">
    <property type="term" value="F:metal ion binding"/>
    <property type="evidence" value="ECO:0007669"/>
    <property type="project" value="InterPro"/>
</dbReference>
<feature type="region of interest" description="Disordered" evidence="2">
    <location>
        <begin position="1"/>
        <end position="30"/>
    </location>
</feature>
<sequence>VSSGTNAVSITPTGKWTSAPSLSTGPDAGSITTKKATITWTTSRASDSKIQYGTGTNSYGTVEPSNSSQVSSHSIQLTGLSPGTTYYYRAKWTDEDGNTGTSDEKTFATASAPTAKNVSVTSIGLTSGLINYTVTNASSIKIYYGATTSFGGVTAVSTSTSETAYTTQLTGLLDGIKYYYKINTFDSDGTEYEGTILDFTTLPRPKITNVRLQQVANTAQSTVLVSWNTNTEVSSIVTSYPIGSPSDARDDVSVALTKGEHRMIVRSLLPQTDYILIVKGRDKIGNEASSDSQRFTTATDTRPPQISELHVEGSIIPPVANTAQDSTAQLIISWNTDEPATSQVEFGEGTGTTYSQKTQEDANLTINHLVIISNLTPSKVYHLRAKSSDKAENIDNSIDTVTIAPKATENALNLVITNLQEAFGFLGGLKK</sequence>
<dbReference type="Gene3D" id="2.60.40.10">
    <property type="entry name" value="Immunoglobulins"/>
    <property type="match status" value="1"/>
</dbReference>
<dbReference type="PROSITE" id="PS50853">
    <property type="entry name" value="FN3"/>
    <property type="match status" value="2"/>
</dbReference>
<evidence type="ECO:0000313" key="5">
    <source>
        <dbReference type="Proteomes" id="UP000231198"/>
    </source>
</evidence>
<dbReference type="CDD" id="cd00063">
    <property type="entry name" value="FN3"/>
    <property type="match status" value="1"/>
</dbReference>
<dbReference type="InterPro" id="IPR015914">
    <property type="entry name" value="PAPs_N"/>
</dbReference>
<organism evidence="4 5">
    <name type="scientific">Candidatus Roizmanbacteria bacterium CG09_land_8_20_14_0_10_41_9</name>
    <dbReference type="NCBI Taxonomy" id="1974850"/>
    <lineage>
        <taxon>Bacteria</taxon>
        <taxon>Candidatus Roizmaniibacteriota</taxon>
    </lineage>
</organism>
<dbReference type="InterPro" id="IPR008963">
    <property type="entry name" value="Purple_acid_Pase-like_N"/>
</dbReference>
<keyword evidence="1" id="KW-0732">Signal</keyword>
<reference evidence="5" key="1">
    <citation type="submission" date="2017-09" db="EMBL/GenBank/DDBJ databases">
        <title>Depth-based differentiation of microbial function through sediment-hosted aquifers and enrichment of novel symbionts in the deep terrestrial subsurface.</title>
        <authorList>
            <person name="Probst A.J."/>
            <person name="Ladd B."/>
            <person name="Jarett J.K."/>
            <person name="Geller-Mcgrath D.E."/>
            <person name="Sieber C.M.K."/>
            <person name="Emerson J.B."/>
            <person name="Anantharaman K."/>
            <person name="Thomas B.C."/>
            <person name="Malmstrom R."/>
            <person name="Stieglmeier M."/>
            <person name="Klingl A."/>
            <person name="Woyke T."/>
            <person name="Ryan C.M."/>
            <person name="Banfield J.F."/>
        </authorList>
    </citation>
    <scope>NUCLEOTIDE SEQUENCE [LARGE SCALE GENOMIC DNA]</scope>
</reference>
<dbReference type="EMBL" id="PEZG01000066">
    <property type="protein sequence ID" value="PIS15545.1"/>
    <property type="molecule type" value="Genomic_DNA"/>
</dbReference>
<feature type="domain" description="Fibronectin type-III" evidence="3">
    <location>
        <begin position="19"/>
        <end position="112"/>
    </location>
</feature>
<dbReference type="SMART" id="SM00060">
    <property type="entry name" value="FN3"/>
    <property type="match status" value="4"/>
</dbReference>
<dbReference type="Pfam" id="PF16656">
    <property type="entry name" value="Pur_ac_phosph_N"/>
    <property type="match status" value="1"/>
</dbReference>
<feature type="non-terminal residue" evidence="4">
    <location>
        <position position="1"/>
    </location>
</feature>
<evidence type="ECO:0000259" key="3">
    <source>
        <dbReference type="PROSITE" id="PS50853"/>
    </source>
</evidence>
<name>A0A2H0WSF7_9BACT</name>
<evidence type="ECO:0000256" key="1">
    <source>
        <dbReference type="ARBA" id="ARBA00022729"/>
    </source>
</evidence>
<dbReference type="Gene3D" id="2.60.40.380">
    <property type="entry name" value="Purple acid phosphatase-like, N-terminal"/>
    <property type="match status" value="2"/>
</dbReference>
<feature type="compositionally biased region" description="Polar residues" evidence="2">
    <location>
        <begin position="1"/>
        <end position="24"/>
    </location>
</feature>
<dbReference type="InterPro" id="IPR036116">
    <property type="entry name" value="FN3_sf"/>
</dbReference>
<evidence type="ECO:0000313" key="4">
    <source>
        <dbReference type="EMBL" id="PIS15545.1"/>
    </source>
</evidence>
<feature type="domain" description="Fibronectin type-III" evidence="3">
    <location>
        <begin position="206"/>
        <end position="304"/>
    </location>
</feature>
<protein>
    <recommendedName>
        <fullName evidence="3">Fibronectin type-III domain-containing protein</fullName>
    </recommendedName>
</protein>
<dbReference type="PANTHER" id="PTHR22953">
    <property type="entry name" value="ACID PHOSPHATASE RELATED"/>
    <property type="match status" value="1"/>
</dbReference>
<dbReference type="PANTHER" id="PTHR22953:SF153">
    <property type="entry name" value="PURPLE ACID PHOSPHATASE"/>
    <property type="match status" value="1"/>
</dbReference>
<dbReference type="InterPro" id="IPR013783">
    <property type="entry name" value="Ig-like_fold"/>
</dbReference>